<organism evidence="1 2">
    <name type="scientific">Echinococcus granulosus</name>
    <name type="common">Hydatid tapeworm</name>
    <dbReference type="NCBI Taxonomy" id="6210"/>
    <lineage>
        <taxon>Eukaryota</taxon>
        <taxon>Metazoa</taxon>
        <taxon>Spiralia</taxon>
        <taxon>Lophotrochozoa</taxon>
        <taxon>Platyhelminthes</taxon>
        <taxon>Cestoda</taxon>
        <taxon>Eucestoda</taxon>
        <taxon>Cyclophyllidea</taxon>
        <taxon>Taeniidae</taxon>
        <taxon>Echinococcus</taxon>
        <taxon>Echinococcus granulosus group</taxon>
    </lineage>
</organism>
<dbReference type="CTD" id="36336202"/>
<evidence type="ECO:0000313" key="2">
    <source>
        <dbReference type="Proteomes" id="UP000019149"/>
    </source>
</evidence>
<sequence length="346" mass="40956">MHGIVYFSLVENCLELIILILKNVPIIFKYGLFDLLCLTGVIKWLVRIAFKITFLCKKHEFESLKLRHSISSLLRSTLQQMMIHRQFISPQTAISPRSFLLICTPLKMQRTKIFFICLNKNRRNFENFEAKRLQDVKLRIGDDNINNANIRERVIMFSSPPLYPSTSQKFQSSRMTNTRCSVVLVSVFHRLLHRKNTQFFYKHTYIINVLVKLLQYLWKNNSICKVFKQITQNAPSDHSCCHRVALNLIPLSNVFIHFDGQHLKISPLRLDQRICKHPYPGGESFQVRTKAAQFIRRVCQFESPKCRHSYGFNNWTRMTFMPYSCLVLFTDSMKRAREREERWIPN</sequence>
<name>W6V0W4_ECHGR</name>
<dbReference type="Proteomes" id="UP000019149">
    <property type="component" value="Unassembled WGS sequence"/>
</dbReference>
<accession>W6V0W4</accession>
<gene>
    <name evidence="1" type="ORF">EGR_00487</name>
</gene>
<evidence type="ECO:0000313" key="1">
    <source>
        <dbReference type="EMBL" id="EUB64537.1"/>
    </source>
</evidence>
<reference evidence="1 2" key="1">
    <citation type="journal article" date="2013" name="Nat. Genet.">
        <title>The genome of the hydatid tapeworm Echinococcus granulosus.</title>
        <authorList>
            <person name="Zheng H."/>
            <person name="Zhang W."/>
            <person name="Zhang L."/>
            <person name="Zhang Z."/>
            <person name="Li J."/>
            <person name="Lu G."/>
            <person name="Zhu Y."/>
            <person name="Wang Y."/>
            <person name="Huang Y."/>
            <person name="Liu J."/>
            <person name="Kang H."/>
            <person name="Chen J."/>
            <person name="Wang L."/>
            <person name="Chen A."/>
            <person name="Yu S."/>
            <person name="Gao Z."/>
            <person name="Jin L."/>
            <person name="Gu W."/>
            <person name="Wang Z."/>
            <person name="Zhao L."/>
            <person name="Shi B."/>
            <person name="Wen H."/>
            <person name="Lin R."/>
            <person name="Jones M.K."/>
            <person name="Brejova B."/>
            <person name="Vinar T."/>
            <person name="Zhao G."/>
            <person name="McManus D.P."/>
            <person name="Chen Z."/>
            <person name="Zhou Y."/>
            <person name="Wang S."/>
        </authorList>
    </citation>
    <scope>NUCLEOTIDE SEQUENCE [LARGE SCALE GENOMIC DNA]</scope>
</reference>
<keyword evidence="2" id="KW-1185">Reference proteome</keyword>
<comment type="caution">
    <text evidence="1">The sequence shown here is derived from an EMBL/GenBank/DDBJ whole genome shotgun (WGS) entry which is preliminary data.</text>
</comment>
<protein>
    <submittedName>
        <fullName evidence="1">Uncharacterized protein</fullName>
    </submittedName>
</protein>
<dbReference type="KEGG" id="egl:EGR_00487"/>
<dbReference type="GeneID" id="36336202"/>
<proteinExistence type="predicted"/>
<dbReference type="EMBL" id="APAU02000002">
    <property type="protein sequence ID" value="EUB64537.1"/>
    <property type="molecule type" value="Genomic_DNA"/>
</dbReference>
<dbReference type="RefSeq" id="XP_024355733.1">
    <property type="nucleotide sequence ID" value="XM_024489736.1"/>
</dbReference>
<dbReference type="AlphaFoldDB" id="W6V0W4"/>